<dbReference type="GO" id="GO:0005524">
    <property type="term" value="F:ATP binding"/>
    <property type="evidence" value="ECO:0007669"/>
    <property type="project" value="UniProtKB-UniRule"/>
</dbReference>
<evidence type="ECO:0000256" key="12">
    <source>
        <dbReference type="ARBA" id="ARBA00023136"/>
    </source>
</evidence>
<dbReference type="InterPro" id="IPR000719">
    <property type="entry name" value="Prot_kinase_dom"/>
</dbReference>
<evidence type="ECO:0000259" key="19">
    <source>
        <dbReference type="PROSITE" id="PS50011"/>
    </source>
</evidence>
<evidence type="ECO:0000256" key="14">
    <source>
        <dbReference type="ARBA" id="ARBA00023180"/>
    </source>
</evidence>
<keyword evidence="14" id="KW-0325">Glycoprotein</keyword>
<comment type="catalytic activity">
    <reaction evidence="15">
        <text>L-threonyl-[protein] + ATP = O-phospho-L-threonyl-[protein] + ADP + H(+)</text>
        <dbReference type="Rhea" id="RHEA:46608"/>
        <dbReference type="Rhea" id="RHEA-COMP:11060"/>
        <dbReference type="Rhea" id="RHEA-COMP:11605"/>
        <dbReference type="ChEBI" id="CHEBI:15378"/>
        <dbReference type="ChEBI" id="CHEBI:30013"/>
        <dbReference type="ChEBI" id="CHEBI:30616"/>
        <dbReference type="ChEBI" id="CHEBI:61977"/>
        <dbReference type="ChEBI" id="CHEBI:456216"/>
        <dbReference type="EC" id="2.7.11.1"/>
    </reaction>
</comment>
<dbReference type="Gene3D" id="3.30.430.20">
    <property type="entry name" value="Gnk2 domain, C-X8-C-X2-C motif"/>
    <property type="match status" value="2"/>
</dbReference>
<evidence type="ECO:0000259" key="20">
    <source>
        <dbReference type="PROSITE" id="PS51473"/>
    </source>
</evidence>
<evidence type="ECO:0000256" key="1">
    <source>
        <dbReference type="ARBA" id="ARBA00004167"/>
    </source>
</evidence>
<comment type="subcellular location">
    <subcellularLocation>
        <location evidence="1">Membrane</location>
        <topology evidence="1">Single-pass membrane protein</topology>
    </subcellularLocation>
</comment>
<keyword evidence="12" id="KW-0472">Membrane</keyword>
<dbReference type="Pfam" id="PF07714">
    <property type="entry name" value="PK_Tyr_Ser-Thr"/>
    <property type="match status" value="1"/>
</dbReference>
<evidence type="ECO:0000256" key="7">
    <source>
        <dbReference type="ARBA" id="ARBA00022737"/>
    </source>
</evidence>
<evidence type="ECO:0000256" key="8">
    <source>
        <dbReference type="ARBA" id="ARBA00022741"/>
    </source>
</evidence>
<dbReference type="eggNOG" id="ENOG502QWDY">
    <property type="taxonomic scope" value="Eukaryota"/>
</dbReference>
<evidence type="ECO:0000313" key="22">
    <source>
        <dbReference type="Proteomes" id="UP000026961"/>
    </source>
</evidence>
<dbReference type="CDD" id="cd23509">
    <property type="entry name" value="Gnk2-like"/>
    <property type="match status" value="2"/>
</dbReference>
<dbReference type="InterPro" id="IPR011009">
    <property type="entry name" value="Kinase-like_dom_sf"/>
</dbReference>
<evidence type="ECO:0000256" key="17">
    <source>
        <dbReference type="PROSITE-ProRule" id="PRU10141"/>
    </source>
</evidence>
<keyword evidence="5" id="KW-0812">Transmembrane</keyword>
<reference evidence="21" key="2">
    <citation type="submission" date="2018-05" db="EMBL/GenBank/DDBJ databases">
        <title>OgluRS3 (Oryza glumaepatula Reference Sequence Version 3).</title>
        <authorList>
            <person name="Zhang J."/>
            <person name="Kudrna D."/>
            <person name="Lee S."/>
            <person name="Talag J."/>
            <person name="Welchert J."/>
            <person name="Wing R.A."/>
        </authorList>
    </citation>
    <scope>NUCLEOTIDE SEQUENCE [LARGE SCALE GENOMIC DNA]</scope>
</reference>
<dbReference type="CDD" id="cd14066">
    <property type="entry name" value="STKc_IRAK"/>
    <property type="match status" value="1"/>
</dbReference>
<evidence type="ECO:0000313" key="21">
    <source>
        <dbReference type="EnsemblPlants" id="OGLUM07G16840.2"/>
    </source>
</evidence>
<keyword evidence="6 18" id="KW-0732">Signal</keyword>
<keyword evidence="13" id="KW-1015">Disulfide bond</keyword>
<evidence type="ECO:0000256" key="18">
    <source>
        <dbReference type="SAM" id="SignalP"/>
    </source>
</evidence>
<keyword evidence="4" id="KW-0808">Transferase</keyword>
<dbReference type="EC" id="2.7.11.1" evidence="2"/>
<dbReference type="PANTHER" id="PTHR27002">
    <property type="entry name" value="RECEPTOR-LIKE SERINE/THREONINE-PROTEIN KINASE SD1-8"/>
    <property type="match status" value="1"/>
</dbReference>
<dbReference type="SUPFAM" id="SSF56112">
    <property type="entry name" value="Protein kinase-like (PK-like)"/>
    <property type="match status" value="1"/>
</dbReference>
<feature type="domain" description="Gnk2-homologous" evidence="20">
    <location>
        <begin position="22"/>
        <end position="129"/>
    </location>
</feature>
<dbReference type="InterPro" id="IPR017441">
    <property type="entry name" value="Protein_kinase_ATP_BS"/>
</dbReference>
<dbReference type="AlphaFoldDB" id="A0A0E0AKV9"/>
<dbReference type="PANTHER" id="PTHR27002:SF697">
    <property type="entry name" value="OS07G0534300 PROTEIN"/>
    <property type="match status" value="1"/>
</dbReference>
<feature type="domain" description="Protein kinase" evidence="19">
    <location>
        <begin position="315"/>
        <end position="593"/>
    </location>
</feature>
<dbReference type="PROSITE" id="PS51473">
    <property type="entry name" value="GNK2"/>
    <property type="match status" value="2"/>
</dbReference>
<keyword evidence="10 17" id="KW-0067">ATP-binding</keyword>
<evidence type="ECO:0000256" key="11">
    <source>
        <dbReference type="ARBA" id="ARBA00022989"/>
    </source>
</evidence>
<dbReference type="GO" id="GO:0005886">
    <property type="term" value="C:plasma membrane"/>
    <property type="evidence" value="ECO:0007669"/>
    <property type="project" value="TreeGrafter"/>
</dbReference>
<evidence type="ECO:0000256" key="5">
    <source>
        <dbReference type="ARBA" id="ARBA00022692"/>
    </source>
</evidence>
<evidence type="ECO:0000256" key="15">
    <source>
        <dbReference type="ARBA" id="ARBA00047899"/>
    </source>
</evidence>
<dbReference type="InterPro" id="IPR002902">
    <property type="entry name" value="GNK2"/>
</dbReference>
<protein>
    <recommendedName>
        <fullName evidence="2">non-specific serine/threonine protein kinase</fullName>
        <ecNumber evidence="2">2.7.11.1</ecNumber>
    </recommendedName>
</protein>
<dbReference type="PROSITE" id="PS00107">
    <property type="entry name" value="PROTEIN_KINASE_ATP"/>
    <property type="match status" value="1"/>
</dbReference>
<proteinExistence type="predicted"/>
<evidence type="ECO:0000256" key="3">
    <source>
        <dbReference type="ARBA" id="ARBA00022527"/>
    </source>
</evidence>
<evidence type="ECO:0000256" key="4">
    <source>
        <dbReference type="ARBA" id="ARBA00022679"/>
    </source>
</evidence>
<comment type="catalytic activity">
    <reaction evidence="16">
        <text>L-seryl-[protein] + ATP = O-phospho-L-seryl-[protein] + ADP + H(+)</text>
        <dbReference type="Rhea" id="RHEA:17989"/>
        <dbReference type="Rhea" id="RHEA-COMP:9863"/>
        <dbReference type="Rhea" id="RHEA-COMP:11604"/>
        <dbReference type="ChEBI" id="CHEBI:15378"/>
        <dbReference type="ChEBI" id="CHEBI:29999"/>
        <dbReference type="ChEBI" id="CHEBI:30616"/>
        <dbReference type="ChEBI" id="CHEBI:83421"/>
        <dbReference type="ChEBI" id="CHEBI:456216"/>
        <dbReference type="EC" id="2.7.11.1"/>
    </reaction>
</comment>
<keyword evidence="7" id="KW-0677">Repeat</keyword>
<dbReference type="PROSITE" id="PS00108">
    <property type="entry name" value="PROTEIN_KINASE_ST"/>
    <property type="match status" value="1"/>
</dbReference>
<dbReference type="InterPro" id="IPR001245">
    <property type="entry name" value="Ser-Thr/Tyr_kinase_cat_dom"/>
</dbReference>
<dbReference type="Gene3D" id="3.30.200.20">
    <property type="entry name" value="Phosphorylase Kinase, domain 1"/>
    <property type="match status" value="1"/>
</dbReference>
<name>A0A0E0AKV9_9ORYZ</name>
<dbReference type="EnsemblPlants" id="OGLUM07G16840.2">
    <property type="protein sequence ID" value="OGLUM07G16840.2"/>
    <property type="gene ID" value="OGLUM07G16840"/>
</dbReference>
<feature type="chain" id="PRO_5002353718" description="non-specific serine/threonine protein kinase" evidence="18">
    <location>
        <begin position="23"/>
        <end position="658"/>
    </location>
</feature>
<feature type="signal peptide" evidence="18">
    <location>
        <begin position="1"/>
        <end position="22"/>
    </location>
</feature>
<dbReference type="Pfam" id="PF01657">
    <property type="entry name" value="Stress-antifung"/>
    <property type="match status" value="1"/>
</dbReference>
<keyword evidence="8 17" id="KW-0547">Nucleotide-binding</keyword>
<evidence type="ECO:0000256" key="6">
    <source>
        <dbReference type="ARBA" id="ARBA00022729"/>
    </source>
</evidence>
<keyword evidence="9" id="KW-0418">Kinase</keyword>
<dbReference type="InterPro" id="IPR008271">
    <property type="entry name" value="Ser/Thr_kinase_AS"/>
</dbReference>
<dbReference type="SMART" id="SM00220">
    <property type="entry name" value="S_TKc"/>
    <property type="match status" value="1"/>
</dbReference>
<keyword evidence="11" id="KW-1133">Transmembrane helix</keyword>
<feature type="domain" description="Gnk2-homologous" evidence="20">
    <location>
        <begin position="149"/>
        <end position="256"/>
    </location>
</feature>
<reference evidence="21" key="1">
    <citation type="submission" date="2015-04" db="UniProtKB">
        <authorList>
            <consortium name="EnsemblPlants"/>
        </authorList>
    </citation>
    <scope>IDENTIFICATION</scope>
</reference>
<dbReference type="Proteomes" id="UP000026961">
    <property type="component" value="Chromosome 7"/>
</dbReference>
<dbReference type="STRING" id="40148.A0A0E0AKV9"/>
<dbReference type="Gene3D" id="1.10.510.10">
    <property type="entry name" value="Transferase(Phosphotransferase) domain 1"/>
    <property type="match status" value="1"/>
</dbReference>
<dbReference type="InterPro" id="IPR038408">
    <property type="entry name" value="GNK2_sf"/>
</dbReference>
<accession>A0A0E0AKV9</accession>
<dbReference type="FunFam" id="3.30.200.20:FF:000195">
    <property type="entry name" value="G-type lectin S-receptor-like serine/threonine-protein kinase"/>
    <property type="match status" value="1"/>
</dbReference>
<sequence>MQMLIVSLLLLLLLSTPNLLVAQQLPFCSNANSITHMPEGTYKTNLLQLAKNLIANVTEKQLHSFTGTASAAGNETVYGAVLCRGDSSVESCATRLRRVLATASINETSGDDSGYFQNQKNVTLYDHEFQALLSFSDKDFISSFSNEPECTVSAYLNPPPDADRAQFSVLFSELMEKIAATVVSRPASYLTGRGWFDLKSQTVYALAQCTDAMPPENCRSCLDGIIDEGKKMVGGGLTGGAVLGMRCSLWFQTDVKFFAGDPEVSLHMPTQQARFELRLLSMAVQNVINLWRIEEGNSGFSLYDFSQIKEATQNFSRENKLGQGGFGAVYKGLLPGGLEVAVKRLSACSVQGLLEFKNEIQLIAKLQHKNLVKLLGCCIEGEHEKMLVYEYLQNRSLDVFIFDFVKGAQLTWSKRLRIIDGIAQGILYLHNHSRVCVVHRDLKASNILLDSDMTPKISDFGMARIFGSNMIESNTTRIVGTHGYISPEYAFDGVCSIKSDVFSFGVLVLEIISGKRTAGFYPYDGKLCNLISYAWQLWRSGQGHELVCCRIGNNHKVIQRCIQVALLCVQERADDRPSIDQVVTMLNSEEITLPKPNQPAYFYVRSSGSDDSSCNNSISITLARQIVRHWTVISINMEGRVSGRAAFFKSKYETSATD</sequence>
<organism evidence="21">
    <name type="scientific">Oryza glumipatula</name>
    <dbReference type="NCBI Taxonomy" id="40148"/>
    <lineage>
        <taxon>Eukaryota</taxon>
        <taxon>Viridiplantae</taxon>
        <taxon>Streptophyta</taxon>
        <taxon>Embryophyta</taxon>
        <taxon>Tracheophyta</taxon>
        <taxon>Spermatophyta</taxon>
        <taxon>Magnoliopsida</taxon>
        <taxon>Liliopsida</taxon>
        <taxon>Poales</taxon>
        <taxon>Poaceae</taxon>
        <taxon>BOP clade</taxon>
        <taxon>Oryzoideae</taxon>
        <taxon>Oryzeae</taxon>
        <taxon>Oryzinae</taxon>
        <taxon>Oryza</taxon>
    </lineage>
</organism>
<feature type="binding site" evidence="17">
    <location>
        <position position="343"/>
    </location>
    <ligand>
        <name>ATP</name>
        <dbReference type="ChEBI" id="CHEBI:30616"/>
    </ligand>
</feature>
<dbReference type="Gramene" id="OGLUM07G16840.2">
    <property type="protein sequence ID" value="OGLUM07G16840.2"/>
    <property type="gene ID" value="OGLUM07G16840"/>
</dbReference>
<evidence type="ECO:0000256" key="9">
    <source>
        <dbReference type="ARBA" id="ARBA00022777"/>
    </source>
</evidence>
<keyword evidence="22" id="KW-1185">Reference proteome</keyword>
<evidence type="ECO:0000256" key="2">
    <source>
        <dbReference type="ARBA" id="ARBA00012513"/>
    </source>
</evidence>
<evidence type="ECO:0000256" key="10">
    <source>
        <dbReference type="ARBA" id="ARBA00022840"/>
    </source>
</evidence>
<dbReference type="PROSITE" id="PS50011">
    <property type="entry name" value="PROTEIN_KINASE_DOM"/>
    <property type="match status" value="1"/>
</dbReference>
<keyword evidence="3" id="KW-0723">Serine/threonine-protein kinase</keyword>
<dbReference type="GO" id="GO:0004674">
    <property type="term" value="F:protein serine/threonine kinase activity"/>
    <property type="evidence" value="ECO:0007669"/>
    <property type="project" value="UniProtKB-KW"/>
</dbReference>
<evidence type="ECO:0000256" key="13">
    <source>
        <dbReference type="ARBA" id="ARBA00023157"/>
    </source>
</evidence>
<evidence type="ECO:0000256" key="16">
    <source>
        <dbReference type="ARBA" id="ARBA00048679"/>
    </source>
</evidence>
<dbReference type="FunFam" id="1.10.510.10:FF:000060">
    <property type="entry name" value="G-type lectin S-receptor-like serine/threonine-protein kinase"/>
    <property type="match status" value="1"/>
</dbReference>